<gene>
    <name evidence="2" type="ORF">M6B38_102435</name>
</gene>
<protein>
    <recommendedName>
        <fullName evidence="4">Secreted protein</fullName>
    </recommendedName>
</protein>
<dbReference type="EMBL" id="JANAVB010000194">
    <property type="protein sequence ID" value="KAJ6854318.1"/>
    <property type="molecule type" value="Genomic_DNA"/>
</dbReference>
<evidence type="ECO:0000313" key="3">
    <source>
        <dbReference type="Proteomes" id="UP001140949"/>
    </source>
</evidence>
<comment type="caution">
    <text evidence="2">The sequence shown here is derived from an EMBL/GenBank/DDBJ whole genome shotgun (WGS) entry which is preliminary data.</text>
</comment>
<reference evidence="2" key="1">
    <citation type="journal article" date="2023" name="GigaByte">
        <title>Genome assembly of the bearded iris, Iris pallida Lam.</title>
        <authorList>
            <person name="Bruccoleri R.E."/>
            <person name="Oakeley E.J."/>
            <person name="Faust A.M.E."/>
            <person name="Altorfer M."/>
            <person name="Dessus-Babus S."/>
            <person name="Burckhardt D."/>
            <person name="Oertli M."/>
            <person name="Naumann U."/>
            <person name="Petersen F."/>
            <person name="Wong J."/>
        </authorList>
    </citation>
    <scope>NUCLEOTIDE SEQUENCE</scope>
    <source>
        <strain evidence="2">GSM-AAB239-AS_SAM_17_03QT</strain>
    </source>
</reference>
<sequence length="96" mass="11166">MLNCWLCLLLVALRCICVIESTRIRMVMDVLVQVRVSFLERYLGYRDRFDPGENIGRAMVVRGITGHSARLATYPRMVRRNTRWKVLYGTVSPTTM</sequence>
<evidence type="ECO:0000313" key="2">
    <source>
        <dbReference type="EMBL" id="KAJ6854318.1"/>
    </source>
</evidence>
<evidence type="ECO:0008006" key="4">
    <source>
        <dbReference type="Google" id="ProtNLM"/>
    </source>
</evidence>
<name>A0AAX6INN8_IRIPA</name>
<keyword evidence="1" id="KW-0732">Signal</keyword>
<keyword evidence="3" id="KW-1185">Reference proteome</keyword>
<feature type="chain" id="PRO_5043746905" description="Secreted protein" evidence="1">
    <location>
        <begin position="22"/>
        <end position="96"/>
    </location>
</feature>
<dbReference type="AlphaFoldDB" id="A0AAX6INN8"/>
<organism evidence="2 3">
    <name type="scientific">Iris pallida</name>
    <name type="common">Sweet iris</name>
    <dbReference type="NCBI Taxonomy" id="29817"/>
    <lineage>
        <taxon>Eukaryota</taxon>
        <taxon>Viridiplantae</taxon>
        <taxon>Streptophyta</taxon>
        <taxon>Embryophyta</taxon>
        <taxon>Tracheophyta</taxon>
        <taxon>Spermatophyta</taxon>
        <taxon>Magnoliopsida</taxon>
        <taxon>Liliopsida</taxon>
        <taxon>Asparagales</taxon>
        <taxon>Iridaceae</taxon>
        <taxon>Iridoideae</taxon>
        <taxon>Irideae</taxon>
        <taxon>Iris</taxon>
    </lineage>
</organism>
<accession>A0AAX6INN8</accession>
<dbReference type="Proteomes" id="UP001140949">
    <property type="component" value="Unassembled WGS sequence"/>
</dbReference>
<evidence type="ECO:0000256" key="1">
    <source>
        <dbReference type="SAM" id="SignalP"/>
    </source>
</evidence>
<reference evidence="2" key="2">
    <citation type="submission" date="2023-04" db="EMBL/GenBank/DDBJ databases">
        <authorList>
            <person name="Bruccoleri R.E."/>
            <person name="Oakeley E.J."/>
            <person name="Faust A.-M."/>
            <person name="Dessus-Babus S."/>
            <person name="Altorfer M."/>
            <person name="Burckhardt D."/>
            <person name="Oertli M."/>
            <person name="Naumann U."/>
            <person name="Petersen F."/>
            <person name="Wong J."/>
        </authorList>
    </citation>
    <scope>NUCLEOTIDE SEQUENCE</scope>
    <source>
        <strain evidence="2">GSM-AAB239-AS_SAM_17_03QT</strain>
        <tissue evidence="2">Leaf</tissue>
    </source>
</reference>
<proteinExistence type="predicted"/>
<feature type="signal peptide" evidence="1">
    <location>
        <begin position="1"/>
        <end position="21"/>
    </location>
</feature>